<dbReference type="AlphaFoldDB" id="A0AAF0PVX3"/>
<proteinExistence type="predicted"/>
<dbReference type="GO" id="GO:0016747">
    <property type="term" value="F:acyltransferase activity, transferring groups other than amino-acyl groups"/>
    <property type="evidence" value="ECO:0007669"/>
    <property type="project" value="InterPro"/>
</dbReference>
<protein>
    <recommendedName>
        <fullName evidence="1">N-acetyltransferase domain-containing protein</fullName>
    </recommendedName>
</protein>
<evidence type="ECO:0000313" key="3">
    <source>
        <dbReference type="Proteomes" id="UP001234989"/>
    </source>
</evidence>
<reference evidence="2" key="1">
    <citation type="submission" date="2023-08" db="EMBL/GenBank/DDBJ databases">
        <title>A de novo genome assembly of Solanum verrucosum Schlechtendal, a Mexican diploid species geographically isolated from the other diploid A-genome species in potato relatives.</title>
        <authorList>
            <person name="Hosaka K."/>
        </authorList>
    </citation>
    <scope>NUCLEOTIDE SEQUENCE</scope>
    <source>
        <tissue evidence="2">Young leaves</tissue>
    </source>
</reference>
<dbReference type="EMBL" id="CP133612">
    <property type="protein sequence ID" value="WMV11822.1"/>
    <property type="molecule type" value="Genomic_DNA"/>
</dbReference>
<keyword evidence="3" id="KW-1185">Reference proteome</keyword>
<dbReference type="Gene3D" id="3.40.630.30">
    <property type="match status" value="2"/>
</dbReference>
<dbReference type="PANTHER" id="PTHR46067">
    <property type="entry name" value="ACYL-COA N-ACYLTRANSFERASES (NAT) SUPERFAMILY PROTEIN"/>
    <property type="match status" value="1"/>
</dbReference>
<dbReference type="InterPro" id="IPR000182">
    <property type="entry name" value="GNAT_dom"/>
</dbReference>
<accession>A0AAF0PVX3</accession>
<organism evidence="2 3">
    <name type="scientific">Solanum verrucosum</name>
    <dbReference type="NCBI Taxonomy" id="315347"/>
    <lineage>
        <taxon>Eukaryota</taxon>
        <taxon>Viridiplantae</taxon>
        <taxon>Streptophyta</taxon>
        <taxon>Embryophyta</taxon>
        <taxon>Tracheophyta</taxon>
        <taxon>Spermatophyta</taxon>
        <taxon>Magnoliopsida</taxon>
        <taxon>eudicotyledons</taxon>
        <taxon>Gunneridae</taxon>
        <taxon>Pentapetalae</taxon>
        <taxon>asterids</taxon>
        <taxon>lamiids</taxon>
        <taxon>Solanales</taxon>
        <taxon>Solanaceae</taxon>
        <taxon>Solanoideae</taxon>
        <taxon>Solaneae</taxon>
        <taxon>Solanum</taxon>
    </lineage>
</organism>
<dbReference type="PANTHER" id="PTHR46067:SF14">
    <property type="entry name" value="N-ACETYLTRANSFERASE DOMAIN-CONTAINING PROTEIN"/>
    <property type="match status" value="1"/>
</dbReference>
<dbReference type="Pfam" id="PF13302">
    <property type="entry name" value="Acetyltransf_3"/>
    <property type="match status" value="2"/>
</dbReference>
<evidence type="ECO:0000313" key="2">
    <source>
        <dbReference type="EMBL" id="WMV11822.1"/>
    </source>
</evidence>
<name>A0AAF0PVX3_SOLVR</name>
<dbReference type="InterPro" id="IPR016181">
    <property type="entry name" value="Acyl_CoA_acyltransferase"/>
</dbReference>
<sequence length="289" mass="32652">MDSSRITLRPYKSTDADDVLSWASDDRITRSTHFSTLTSKEDALNFIDKSSIPWRRSICIDDRSIGMVVARPGSGDDRCRAEIGYVLGVEYWGQGITPVAVKMAIPLILDEFPEIVRLQALSNAEHKASHRVLEKAGFIKDGDDRVTQTIRWNTLTSKEEALTFIKDVCIPHPWRRSICIDDRSIGFVSVFPGSGDDRSRSDVGYAVAFEYWGQGIGTEVLKMTIPQVYSEFPEVIRLQALVDVENKASQRVLEKVGFIKEGKLRKYGYHKGKLVDLFMYSLLSTESIY</sequence>
<dbReference type="SUPFAM" id="SSF55729">
    <property type="entry name" value="Acyl-CoA N-acyltransferases (Nat)"/>
    <property type="match status" value="2"/>
</dbReference>
<feature type="domain" description="N-acetyltransferase" evidence="1">
    <location>
        <begin position="137"/>
        <end position="284"/>
    </location>
</feature>
<gene>
    <name evidence="2" type="ORF">MTR67_005207</name>
</gene>
<evidence type="ECO:0000259" key="1">
    <source>
        <dbReference type="PROSITE" id="PS51186"/>
    </source>
</evidence>
<dbReference type="Proteomes" id="UP001234989">
    <property type="component" value="Chromosome 1"/>
</dbReference>
<dbReference type="PROSITE" id="PS51186">
    <property type="entry name" value="GNAT"/>
    <property type="match status" value="1"/>
</dbReference>